<protein>
    <submittedName>
        <fullName evidence="1">Plasmid mobilization relaxosome protein MobC</fullName>
    </submittedName>
</protein>
<dbReference type="AlphaFoldDB" id="A0AA44EN71"/>
<name>A0AA44EN71_9HYPH</name>
<gene>
    <name evidence="1" type="primary">mobC</name>
    <name evidence="1" type="ORF">FOB26_21480</name>
</gene>
<dbReference type="Pfam" id="PF21983">
    <property type="entry name" value="NikA-like"/>
    <property type="match status" value="1"/>
</dbReference>
<evidence type="ECO:0000313" key="2">
    <source>
        <dbReference type="Proteomes" id="UP001155820"/>
    </source>
</evidence>
<dbReference type="EMBL" id="JABRWM010000006">
    <property type="protein sequence ID" value="NRF21630.1"/>
    <property type="molecule type" value="Genomic_DNA"/>
</dbReference>
<keyword evidence="2" id="KW-1185">Reference proteome</keyword>
<dbReference type="RefSeq" id="WP_172874072.1">
    <property type="nucleotide sequence ID" value="NZ_DAISMG010000002.1"/>
</dbReference>
<dbReference type="InterPro" id="IPR053842">
    <property type="entry name" value="NikA-like"/>
</dbReference>
<proteinExistence type="predicted"/>
<reference evidence="1" key="1">
    <citation type="submission" date="2019-07" db="EMBL/GenBank/DDBJ databases">
        <title>FDA dAtabase for Regulatory Grade micrObial Sequences (FDA-ARGOS): Supporting development and validation of Infectious Disease Dx tests.</title>
        <authorList>
            <person name="Bachman M."/>
            <person name="Young C."/>
            <person name="Tallon L."/>
            <person name="Sadzewicz L."/>
            <person name="Vavikolanu K."/>
            <person name="Mehta A."/>
            <person name="Aluvathingal J."/>
            <person name="Nadendla S."/>
            <person name="Nandy P."/>
            <person name="Geyer C."/>
            <person name="Yan Y."/>
            <person name="Sichtig H."/>
        </authorList>
    </citation>
    <scope>NUCLEOTIDE SEQUENCE</scope>
    <source>
        <strain evidence="1">FDAARGOS_618</strain>
    </source>
</reference>
<accession>A0AA44EN71</accession>
<comment type="caution">
    <text evidence="1">The sequence shown here is derived from an EMBL/GenBank/DDBJ whole genome shotgun (WGS) entry which is preliminary data.</text>
</comment>
<dbReference type="Proteomes" id="UP001155820">
    <property type="component" value="Unassembled WGS sequence"/>
</dbReference>
<organism evidence="1 2">
    <name type="scientific">Agrobacterium pusense</name>
    <dbReference type="NCBI Taxonomy" id="648995"/>
    <lineage>
        <taxon>Bacteria</taxon>
        <taxon>Pseudomonadati</taxon>
        <taxon>Pseudomonadota</taxon>
        <taxon>Alphaproteobacteria</taxon>
        <taxon>Hyphomicrobiales</taxon>
        <taxon>Rhizobiaceae</taxon>
        <taxon>Rhizobium/Agrobacterium group</taxon>
        <taxon>Agrobacterium</taxon>
    </lineage>
</organism>
<sequence length="107" mass="11634">MRDQIIRIRASRDEATAMKDLAAARGLSLSELVRRTALGVRMPARFFDATPVALLTQTLGELGRVGGNINQLTRRANAGKLSGHDAELAASLAELDALRGRLREIIR</sequence>
<evidence type="ECO:0000313" key="1">
    <source>
        <dbReference type="EMBL" id="NRF21630.1"/>
    </source>
</evidence>